<evidence type="ECO:0008006" key="10">
    <source>
        <dbReference type="Google" id="ProtNLM"/>
    </source>
</evidence>
<dbReference type="Gene3D" id="6.10.340.10">
    <property type="match status" value="1"/>
</dbReference>
<dbReference type="Pfam" id="PF07238">
    <property type="entry name" value="PilZ"/>
    <property type="match status" value="1"/>
</dbReference>
<gene>
    <name evidence="8" type="ORF">SAE02_53980</name>
</gene>
<dbReference type="InterPro" id="IPR004089">
    <property type="entry name" value="MCPsignal_dom"/>
</dbReference>
<evidence type="ECO:0000313" key="8">
    <source>
        <dbReference type="EMBL" id="GEO41250.1"/>
    </source>
</evidence>
<keyword evidence="1 3" id="KW-0807">Transducer</keyword>
<dbReference type="PRINTS" id="PR00260">
    <property type="entry name" value="CHEMTRNSDUCR"/>
</dbReference>
<dbReference type="SUPFAM" id="SSF58104">
    <property type="entry name" value="Methyl-accepting chemotaxis protein (MCP) signaling domain"/>
    <property type="match status" value="1"/>
</dbReference>
<feature type="transmembrane region" description="Helical" evidence="5">
    <location>
        <begin position="279"/>
        <end position="300"/>
    </location>
</feature>
<dbReference type="RefSeq" id="WP_052832172.1">
    <property type="nucleotide sequence ID" value="NZ_BJYZ01000026.1"/>
</dbReference>
<comment type="similarity">
    <text evidence="2">Belongs to the methyl-accepting chemotaxis (MCP) protein family.</text>
</comment>
<keyword evidence="5" id="KW-1133">Transmembrane helix</keyword>
<evidence type="ECO:0000256" key="4">
    <source>
        <dbReference type="SAM" id="Coils"/>
    </source>
</evidence>
<organism evidence="8 9">
    <name type="scientific">Skermanella aerolata</name>
    <dbReference type="NCBI Taxonomy" id="393310"/>
    <lineage>
        <taxon>Bacteria</taxon>
        <taxon>Pseudomonadati</taxon>
        <taxon>Pseudomonadota</taxon>
        <taxon>Alphaproteobacteria</taxon>
        <taxon>Rhodospirillales</taxon>
        <taxon>Azospirillaceae</taxon>
        <taxon>Skermanella</taxon>
    </lineage>
</organism>
<evidence type="ECO:0000313" key="9">
    <source>
        <dbReference type="Proteomes" id="UP000321523"/>
    </source>
</evidence>
<dbReference type="OrthoDB" id="2489132at2"/>
<dbReference type="SMART" id="SM00283">
    <property type="entry name" value="MA"/>
    <property type="match status" value="1"/>
</dbReference>
<dbReference type="PROSITE" id="PS50111">
    <property type="entry name" value="CHEMOTAXIS_TRANSDUC_2"/>
    <property type="match status" value="1"/>
</dbReference>
<evidence type="ECO:0000259" key="7">
    <source>
        <dbReference type="PROSITE" id="PS50885"/>
    </source>
</evidence>
<dbReference type="GO" id="GO:0006935">
    <property type="term" value="P:chemotaxis"/>
    <property type="evidence" value="ECO:0007669"/>
    <property type="project" value="InterPro"/>
</dbReference>
<evidence type="ECO:0000259" key="6">
    <source>
        <dbReference type="PROSITE" id="PS50111"/>
    </source>
</evidence>
<dbReference type="SUPFAM" id="SSF141371">
    <property type="entry name" value="PilZ domain-like"/>
    <property type="match status" value="1"/>
</dbReference>
<dbReference type="Gene3D" id="1.10.287.950">
    <property type="entry name" value="Methyl-accepting chemotaxis protein"/>
    <property type="match status" value="1"/>
</dbReference>
<dbReference type="GO" id="GO:0007165">
    <property type="term" value="P:signal transduction"/>
    <property type="evidence" value="ECO:0007669"/>
    <property type="project" value="UniProtKB-KW"/>
</dbReference>
<keyword evidence="5" id="KW-0812">Transmembrane</keyword>
<dbReference type="GO" id="GO:0016020">
    <property type="term" value="C:membrane"/>
    <property type="evidence" value="ECO:0007669"/>
    <property type="project" value="InterPro"/>
</dbReference>
<keyword evidence="9" id="KW-1185">Reference proteome</keyword>
<feature type="domain" description="Methyl-accepting transducer" evidence="6">
    <location>
        <begin position="388"/>
        <end position="631"/>
    </location>
</feature>
<dbReference type="Proteomes" id="UP000321523">
    <property type="component" value="Unassembled WGS sequence"/>
</dbReference>
<evidence type="ECO:0000256" key="1">
    <source>
        <dbReference type="ARBA" id="ARBA00023224"/>
    </source>
</evidence>
<dbReference type="SMART" id="SM00304">
    <property type="entry name" value="HAMP"/>
    <property type="match status" value="1"/>
</dbReference>
<dbReference type="GO" id="GO:0035438">
    <property type="term" value="F:cyclic-di-GMP binding"/>
    <property type="evidence" value="ECO:0007669"/>
    <property type="project" value="InterPro"/>
</dbReference>
<evidence type="ECO:0000256" key="2">
    <source>
        <dbReference type="ARBA" id="ARBA00029447"/>
    </source>
</evidence>
<proteinExistence type="inferred from homology"/>
<dbReference type="InterPro" id="IPR004090">
    <property type="entry name" value="Chemotax_Me-accpt_rcpt"/>
</dbReference>
<dbReference type="Pfam" id="PF00672">
    <property type="entry name" value="HAMP"/>
    <property type="match status" value="1"/>
</dbReference>
<name>A0A512DYH7_9PROT</name>
<dbReference type="EMBL" id="BJYZ01000026">
    <property type="protein sequence ID" value="GEO41250.1"/>
    <property type="molecule type" value="Genomic_DNA"/>
</dbReference>
<dbReference type="CDD" id="cd06225">
    <property type="entry name" value="HAMP"/>
    <property type="match status" value="1"/>
</dbReference>
<dbReference type="PANTHER" id="PTHR32089:SF112">
    <property type="entry name" value="LYSOZYME-LIKE PROTEIN-RELATED"/>
    <property type="match status" value="1"/>
</dbReference>
<feature type="coiled-coil region" evidence="4">
    <location>
        <begin position="396"/>
        <end position="427"/>
    </location>
</feature>
<dbReference type="PROSITE" id="PS50885">
    <property type="entry name" value="HAMP"/>
    <property type="match status" value="1"/>
</dbReference>
<protein>
    <recommendedName>
        <fullName evidence="10">Methyl-accepting chemotaxis protein</fullName>
    </recommendedName>
</protein>
<evidence type="ECO:0000256" key="3">
    <source>
        <dbReference type="PROSITE-ProRule" id="PRU00284"/>
    </source>
</evidence>
<evidence type="ECO:0000256" key="5">
    <source>
        <dbReference type="SAM" id="Phobius"/>
    </source>
</evidence>
<keyword evidence="4" id="KW-0175">Coiled coil</keyword>
<reference evidence="8 9" key="1">
    <citation type="submission" date="2019-07" db="EMBL/GenBank/DDBJ databases">
        <title>Whole genome shotgun sequence of Skermanella aerolata NBRC 106429.</title>
        <authorList>
            <person name="Hosoyama A."/>
            <person name="Uohara A."/>
            <person name="Ohji S."/>
            <person name="Ichikawa N."/>
        </authorList>
    </citation>
    <scope>NUCLEOTIDE SEQUENCE [LARGE SCALE GENOMIC DNA]</scope>
    <source>
        <strain evidence="8 9">NBRC 106429</strain>
    </source>
</reference>
<sequence>MFRALGIAQKLAVAALLFLAPVGYVLVALVGNQNTTIAFSDKERTGTLYLRQLAKVHAELAGIALGNGTTAGTGGAGIIETAEREFGDGMESAEMAKAAASAVRAVKQDGAGGDEARAALRALILRVGDKSNLILDPDLDSFYVMDIMLVKLPEALDRTVSMVALARSTFADSVMDAEEKVAFYVELGGLKAVTDGIAASLASAYSGSADGSVKASLDVPATKLAADLGKLISSIEQGAPGASTVTALLGKLTAMYDATSADLERLLDNRVSGFKSSQFWTLLITALLFVGASGVVLLVVRRGVLNPLLGLTEAMKRLAAGDLESAISGVDRRDEIGAMAAATAIFRDAAHRNRELEADQERMNANRMRRHEALETLTQDFQAAISGQLRAVAAAATELQATAGALNSEAERASEQASLAAESAEAASRNADLVATAAEELSGASNEIGSQVEKTTITTRVAVEQANRAQGVTHELTDVAAGVTQIVQFIQDIASQTNLLALNATIEAARAGEAGKGFAVVANEVKNLATQTSKATEEVTAKVDAVVTAANAVASLIAEVSRTIQAIDGNSGTIASAVTEQSASTSEISRNVQEAAEKTTHASENIGLVRETTDFTKVAASQLLAAASDLSLQAETLRGEVDQFLAAMTKAGERRSFERRSHDAPVILKIEGKSVSGRMVDISDGGASLKIEGNWRVGMQATVAIHGVNLPSRIVEAGSGAMRVQFLFDEQTHNKVMALFDRGLAA</sequence>
<comment type="caution">
    <text evidence="8">The sequence shown here is derived from an EMBL/GenBank/DDBJ whole genome shotgun (WGS) entry which is preliminary data.</text>
</comment>
<dbReference type="AlphaFoldDB" id="A0A512DYH7"/>
<dbReference type="InterPro" id="IPR009875">
    <property type="entry name" value="PilZ_domain"/>
</dbReference>
<feature type="domain" description="HAMP" evidence="7">
    <location>
        <begin position="302"/>
        <end position="355"/>
    </location>
</feature>
<dbReference type="Pfam" id="PF00015">
    <property type="entry name" value="MCPsignal"/>
    <property type="match status" value="1"/>
</dbReference>
<keyword evidence="5" id="KW-0472">Membrane</keyword>
<dbReference type="InterPro" id="IPR003660">
    <property type="entry name" value="HAMP_dom"/>
</dbReference>
<dbReference type="Gene3D" id="2.40.10.220">
    <property type="entry name" value="predicted glycosyltransferase like domains"/>
    <property type="match status" value="1"/>
</dbReference>
<accession>A0A512DYH7</accession>
<dbReference type="GO" id="GO:0004888">
    <property type="term" value="F:transmembrane signaling receptor activity"/>
    <property type="evidence" value="ECO:0007669"/>
    <property type="project" value="InterPro"/>
</dbReference>
<dbReference type="PANTHER" id="PTHR32089">
    <property type="entry name" value="METHYL-ACCEPTING CHEMOTAXIS PROTEIN MCPB"/>
    <property type="match status" value="1"/>
</dbReference>